<feature type="compositionally biased region" description="Low complexity" evidence="1">
    <location>
        <begin position="37"/>
        <end position="49"/>
    </location>
</feature>
<reference evidence="3 4" key="1">
    <citation type="submission" date="2023-10" db="EMBL/GenBank/DDBJ databases">
        <title>Chromosome-scale genome assembly provides insights into flower coloration mechanisms of Canna indica.</title>
        <authorList>
            <person name="Li C."/>
        </authorList>
    </citation>
    <scope>NUCLEOTIDE SEQUENCE [LARGE SCALE GENOMIC DNA]</scope>
    <source>
        <tissue evidence="3">Flower</tissue>
    </source>
</reference>
<feature type="domain" description="LysM" evidence="2">
    <location>
        <begin position="58"/>
        <end position="102"/>
    </location>
</feature>
<dbReference type="CDD" id="cd00118">
    <property type="entry name" value="LysM"/>
    <property type="match status" value="1"/>
</dbReference>
<dbReference type="SUPFAM" id="SSF54106">
    <property type="entry name" value="LysM domain"/>
    <property type="match status" value="1"/>
</dbReference>
<feature type="region of interest" description="Disordered" evidence="1">
    <location>
        <begin position="242"/>
        <end position="289"/>
    </location>
</feature>
<dbReference type="Gene3D" id="3.10.350.10">
    <property type="entry name" value="LysM domain"/>
    <property type="match status" value="1"/>
</dbReference>
<evidence type="ECO:0000313" key="4">
    <source>
        <dbReference type="Proteomes" id="UP001327560"/>
    </source>
</evidence>
<proteinExistence type="predicted"/>
<feature type="region of interest" description="Disordered" evidence="1">
    <location>
        <begin position="34"/>
        <end position="55"/>
    </location>
</feature>
<feature type="compositionally biased region" description="Polar residues" evidence="1">
    <location>
        <begin position="110"/>
        <end position="124"/>
    </location>
</feature>
<dbReference type="AlphaFoldDB" id="A0AAQ3QHS9"/>
<keyword evidence="4" id="KW-1185">Reference proteome</keyword>
<dbReference type="PANTHER" id="PTHR20932">
    <property type="entry name" value="LYSM AND PUTATIVE PEPTIDOGLYCAN-BINDING DOMAIN-CONTAINING PROTEIN"/>
    <property type="match status" value="1"/>
</dbReference>
<evidence type="ECO:0000259" key="2">
    <source>
        <dbReference type="PROSITE" id="PS51782"/>
    </source>
</evidence>
<dbReference type="InterPro" id="IPR036779">
    <property type="entry name" value="LysM_dom_sf"/>
</dbReference>
<organism evidence="3 4">
    <name type="scientific">Canna indica</name>
    <name type="common">Indian-shot</name>
    <dbReference type="NCBI Taxonomy" id="4628"/>
    <lineage>
        <taxon>Eukaryota</taxon>
        <taxon>Viridiplantae</taxon>
        <taxon>Streptophyta</taxon>
        <taxon>Embryophyta</taxon>
        <taxon>Tracheophyta</taxon>
        <taxon>Spermatophyta</taxon>
        <taxon>Magnoliopsida</taxon>
        <taxon>Liliopsida</taxon>
        <taxon>Zingiberales</taxon>
        <taxon>Cannaceae</taxon>
        <taxon>Canna</taxon>
    </lineage>
</organism>
<evidence type="ECO:0000256" key="1">
    <source>
        <dbReference type="SAM" id="MobiDB-lite"/>
    </source>
</evidence>
<dbReference type="Pfam" id="PF01476">
    <property type="entry name" value="LysM"/>
    <property type="match status" value="1"/>
</dbReference>
<evidence type="ECO:0000313" key="3">
    <source>
        <dbReference type="EMBL" id="WOL09808.1"/>
    </source>
</evidence>
<protein>
    <recommendedName>
        <fullName evidence="2">LysM domain-containing protein</fullName>
    </recommendedName>
</protein>
<gene>
    <name evidence="3" type="ORF">Cni_G18561</name>
</gene>
<name>A0AAQ3QHS9_9LILI</name>
<dbReference type="SMART" id="SM00257">
    <property type="entry name" value="LysM"/>
    <property type="match status" value="1"/>
</dbReference>
<dbReference type="InterPro" id="IPR045030">
    <property type="entry name" value="LYSM1-4"/>
</dbReference>
<dbReference type="PROSITE" id="PS51782">
    <property type="entry name" value="LYSM"/>
    <property type="match status" value="1"/>
</dbReference>
<dbReference type="InterPro" id="IPR018392">
    <property type="entry name" value="LysM"/>
</dbReference>
<feature type="region of interest" description="Disordered" evidence="1">
    <location>
        <begin position="103"/>
        <end position="137"/>
    </location>
</feature>
<dbReference type="Proteomes" id="UP001327560">
    <property type="component" value="Chromosome 6"/>
</dbReference>
<accession>A0AAQ3QHS9</accession>
<sequence length="364" mass="39753">MPAERIPRYSQLFSDDFSDGAVFRSRSSDMIATIPASSSDSSISSSSSDSPPPKVDYIEHRVSKMDTLPGVAIKYGVEVEDIKRMNGLMTDIQMFAHKSLQIPLPGRHPPSNSLSNGSVDNGNYSRDHNPPHRPSNDVLDLLHSLKLNTPPSKVSPAMNNLQSHYGLTQQNGPDVEGTEMSVYRIDGSCVDDELWSTELPFPDSVLGMYKKPINLVNGFSSSSGETAKEKVILDTAENSEMELSVRRRSKNDAGPSLGTNELLKEDNGSGFSGRRGKSLTMKPKLGSQSNLDMACQNDIPNGGSFINVGSVFVRKSSSTPSLQESQTQSSYFKLPTGLWTLNAEVLIRPLFDVLPKPKSARKKN</sequence>
<dbReference type="EMBL" id="CP136895">
    <property type="protein sequence ID" value="WOL09808.1"/>
    <property type="molecule type" value="Genomic_DNA"/>
</dbReference>
<dbReference type="PANTHER" id="PTHR20932:SF36">
    <property type="entry name" value="OS03G0110600 PROTEIN"/>
    <property type="match status" value="1"/>
</dbReference>